<dbReference type="GO" id="GO:0006508">
    <property type="term" value="P:proteolysis"/>
    <property type="evidence" value="ECO:0007669"/>
    <property type="project" value="UniProtKB-KW"/>
</dbReference>
<dbReference type="InterPro" id="IPR008758">
    <property type="entry name" value="Peptidase_S28"/>
</dbReference>
<evidence type="ECO:0000256" key="6">
    <source>
        <dbReference type="SAM" id="SignalP"/>
    </source>
</evidence>
<comment type="similarity">
    <text evidence="1">Belongs to the peptidase S28 family.</text>
</comment>
<proteinExistence type="inferred from homology"/>
<keyword evidence="4" id="KW-0378">Hydrolase</keyword>
<dbReference type="Gene3D" id="1.20.120.980">
    <property type="entry name" value="Serine carboxypeptidase S28, SKS domain"/>
    <property type="match status" value="1"/>
</dbReference>
<evidence type="ECO:0000313" key="8">
    <source>
        <dbReference type="Proteomes" id="UP000789831"/>
    </source>
</evidence>
<protein>
    <submittedName>
        <fullName evidence="7">12593_t:CDS:1</fullName>
    </submittedName>
</protein>
<keyword evidence="5" id="KW-0325">Glycoprotein</keyword>
<comment type="caution">
    <text evidence="7">The sequence shown here is derived from an EMBL/GenBank/DDBJ whole genome shotgun (WGS) entry which is preliminary data.</text>
</comment>
<dbReference type="InterPro" id="IPR042269">
    <property type="entry name" value="Ser_carbopepase_S28_SKS"/>
</dbReference>
<dbReference type="EMBL" id="CAJVPL010000095">
    <property type="protein sequence ID" value="CAG8445849.1"/>
    <property type="molecule type" value="Genomic_DNA"/>
</dbReference>
<dbReference type="GO" id="GO:0008239">
    <property type="term" value="F:dipeptidyl-peptidase activity"/>
    <property type="evidence" value="ECO:0007669"/>
    <property type="project" value="TreeGrafter"/>
</dbReference>
<dbReference type="AlphaFoldDB" id="A0A9N8VA71"/>
<dbReference type="SUPFAM" id="SSF53474">
    <property type="entry name" value="alpha/beta-Hydrolases"/>
    <property type="match status" value="1"/>
</dbReference>
<organism evidence="7 8">
    <name type="scientific">Ambispora gerdemannii</name>
    <dbReference type="NCBI Taxonomy" id="144530"/>
    <lineage>
        <taxon>Eukaryota</taxon>
        <taxon>Fungi</taxon>
        <taxon>Fungi incertae sedis</taxon>
        <taxon>Mucoromycota</taxon>
        <taxon>Glomeromycotina</taxon>
        <taxon>Glomeromycetes</taxon>
        <taxon>Archaeosporales</taxon>
        <taxon>Ambisporaceae</taxon>
        <taxon>Ambispora</taxon>
    </lineage>
</organism>
<keyword evidence="8" id="KW-1185">Reference proteome</keyword>
<sequence length="504" mass="56657">MLVSSSAKYCNRNILIFLLLMTQLLSILEALPFKRFDINKFGISKNIQKFSEQQLKPKTIETRDSTSESYYFIQPIDHYNKNQGQLKQRYFVNSTFYKSGGPVFLYIGGESAVKTSTVEYSGASELAASLNGLLVVVEHRYYGESIPDIPNMKSENLKFLNTDQALRDLANFVSNAPSSSLSPLNTISKNSKWISVGGSYAGNLAAWFRSKYPKLIFAAYASSAPVKAELNFFKYDQAIANRIQCRDLVGKSIEYIDAILTSGNRSAIDDLKDQFGLGTIEDDKDFASALNDPFISMVQSPTSSSQQDSIKMFCDVATNSPDQSPKGLTATYAEGMKQFLQIKGYTSTNKILKDKIAWLWQYCNEFGYYQTAPKPPSLRLRSKLIDVDYYQSQCNFLWPDIPNKSPNVDRTNKIYGSTNTIISRVVYVNNDGDPWFPLTVSSDDANRESTQDTPILVVKGGAHVTDLKTPTSVDWDSLKQTRLNARNYLKTWLDMKCSNDNCDN</sequence>
<keyword evidence="3 6" id="KW-0732">Signal</keyword>
<reference evidence="7" key="1">
    <citation type="submission" date="2021-06" db="EMBL/GenBank/DDBJ databases">
        <authorList>
            <person name="Kallberg Y."/>
            <person name="Tangrot J."/>
            <person name="Rosling A."/>
        </authorList>
    </citation>
    <scope>NUCLEOTIDE SEQUENCE</scope>
    <source>
        <strain evidence="7">MT106</strain>
    </source>
</reference>
<evidence type="ECO:0000256" key="3">
    <source>
        <dbReference type="ARBA" id="ARBA00022729"/>
    </source>
</evidence>
<dbReference type="InterPro" id="IPR029058">
    <property type="entry name" value="AB_hydrolase_fold"/>
</dbReference>
<dbReference type="OrthoDB" id="1735038at2759"/>
<dbReference type="PANTHER" id="PTHR11010:SF117">
    <property type="entry name" value="SERINE PROTEASE 16"/>
    <property type="match status" value="1"/>
</dbReference>
<evidence type="ECO:0000313" key="7">
    <source>
        <dbReference type="EMBL" id="CAG8445849.1"/>
    </source>
</evidence>
<dbReference type="GO" id="GO:0070008">
    <property type="term" value="F:serine-type exopeptidase activity"/>
    <property type="evidence" value="ECO:0007669"/>
    <property type="project" value="InterPro"/>
</dbReference>
<feature type="chain" id="PRO_5040431852" evidence="6">
    <location>
        <begin position="31"/>
        <end position="504"/>
    </location>
</feature>
<name>A0A9N8VA71_9GLOM</name>
<dbReference type="Gene3D" id="3.40.50.1820">
    <property type="entry name" value="alpha/beta hydrolase"/>
    <property type="match status" value="1"/>
</dbReference>
<evidence type="ECO:0000256" key="5">
    <source>
        <dbReference type="ARBA" id="ARBA00023180"/>
    </source>
</evidence>
<dbReference type="Pfam" id="PF05577">
    <property type="entry name" value="Peptidase_S28"/>
    <property type="match status" value="1"/>
</dbReference>
<keyword evidence="2" id="KW-0645">Protease</keyword>
<dbReference type="PANTHER" id="PTHR11010">
    <property type="entry name" value="PROTEASE S28 PRO-X CARBOXYPEPTIDASE-RELATED"/>
    <property type="match status" value="1"/>
</dbReference>
<evidence type="ECO:0000256" key="4">
    <source>
        <dbReference type="ARBA" id="ARBA00022801"/>
    </source>
</evidence>
<evidence type="ECO:0000256" key="1">
    <source>
        <dbReference type="ARBA" id="ARBA00011079"/>
    </source>
</evidence>
<dbReference type="Proteomes" id="UP000789831">
    <property type="component" value="Unassembled WGS sequence"/>
</dbReference>
<feature type="signal peptide" evidence="6">
    <location>
        <begin position="1"/>
        <end position="30"/>
    </location>
</feature>
<accession>A0A9N8VA71</accession>
<gene>
    <name evidence="7" type="ORF">AGERDE_LOCUS1406</name>
</gene>
<evidence type="ECO:0000256" key="2">
    <source>
        <dbReference type="ARBA" id="ARBA00022670"/>
    </source>
</evidence>